<dbReference type="FunFam" id="3.40.50.300:FF:001025">
    <property type="entry name" value="ATPase family, AAA domain-containing 2B"/>
    <property type="match status" value="1"/>
</dbReference>
<evidence type="ECO:0000256" key="2">
    <source>
        <dbReference type="ARBA" id="ARBA00022840"/>
    </source>
</evidence>
<feature type="domain" description="AAA+ ATPase" evidence="5">
    <location>
        <begin position="191"/>
        <end position="328"/>
    </location>
</feature>
<dbReference type="InterPro" id="IPR027417">
    <property type="entry name" value="P-loop_NTPase"/>
</dbReference>
<dbReference type="Pfam" id="PF00004">
    <property type="entry name" value="AAA"/>
    <property type="match status" value="1"/>
</dbReference>
<dbReference type="PANTHER" id="PTHR23077:SF171">
    <property type="entry name" value="NUCLEAR VALOSIN-CONTAINING PROTEIN-LIKE"/>
    <property type="match status" value="1"/>
</dbReference>
<evidence type="ECO:0000256" key="3">
    <source>
        <dbReference type="ARBA" id="ARBA00023054"/>
    </source>
</evidence>
<keyword evidence="2 4" id="KW-0067">ATP-binding</keyword>
<dbReference type="Pfam" id="PF17862">
    <property type="entry name" value="AAA_lid_3"/>
    <property type="match status" value="1"/>
</dbReference>
<evidence type="ECO:0000256" key="1">
    <source>
        <dbReference type="ARBA" id="ARBA00022741"/>
    </source>
</evidence>
<dbReference type="EMBL" id="HE796683">
    <property type="protein sequence ID" value="CCH03136.1"/>
    <property type="molecule type" value="Genomic_DNA"/>
</dbReference>
<dbReference type="GO" id="GO:0016887">
    <property type="term" value="F:ATP hydrolysis activity"/>
    <property type="evidence" value="ECO:0007669"/>
    <property type="project" value="InterPro"/>
</dbReference>
<dbReference type="InterPro" id="IPR003960">
    <property type="entry name" value="ATPase_AAA_CS"/>
</dbReference>
<evidence type="ECO:0000259" key="5">
    <source>
        <dbReference type="SMART" id="SM00382"/>
    </source>
</evidence>
<dbReference type="SUPFAM" id="SSF48452">
    <property type="entry name" value="TPR-like"/>
    <property type="match status" value="1"/>
</dbReference>
<dbReference type="PATRIC" id="fig|1166018.3.peg.2112"/>
<organism evidence="6 7">
    <name type="scientific">Fibrella aestuarina BUZ 2</name>
    <dbReference type="NCBI Taxonomy" id="1166018"/>
    <lineage>
        <taxon>Bacteria</taxon>
        <taxon>Pseudomonadati</taxon>
        <taxon>Bacteroidota</taxon>
        <taxon>Cytophagia</taxon>
        <taxon>Cytophagales</taxon>
        <taxon>Spirosomataceae</taxon>
        <taxon>Fibrella</taxon>
    </lineage>
</organism>
<name>I0KG83_9BACT</name>
<dbReference type="eggNOG" id="COG0465">
    <property type="taxonomic scope" value="Bacteria"/>
</dbReference>
<dbReference type="InterPro" id="IPR003959">
    <property type="entry name" value="ATPase_AAA_core"/>
</dbReference>
<dbReference type="PROSITE" id="PS00674">
    <property type="entry name" value="AAA"/>
    <property type="match status" value="1"/>
</dbReference>
<dbReference type="Gene3D" id="1.10.8.60">
    <property type="match status" value="1"/>
</dbReference>
<dbReference type="RefSeq" id="WP_015334235.1">
    <property type="nucleotide sequence ID" value="NC_020054.1"/>
</dbReference>
<dbReference type="OrthoDB" id="9809379at2"/>
<keyword evidence="1 4" id="KW-0547">Nucleotide-binding</keyword>
<gene>
    <name evidence="6" type="ORF">FAES_5137</name>
</gene>
<dbReference type="PANTHER" id="PTHR23077">
    <property type="entry name" value="AAA-FAMILY ATPASE"/>
    <property type="match status" value="1"/>
</dbReference>
<keyword evidence="6" id="KW-0132">Cell division</keyword>
<evidence type="ECO:0000313" key="6">
    <source>
        <dbReference type="EMBL" id="CCH03136.1"/>
    </source>
</evidence>
<protein>
    <submittedName>
        <fullName evidence="6">Putative cell division cycle ATPase</fullName>
    </submittedName>
</protein>
<dbReference type="InterPro" id="IPR041569">
    <property type="entry name" value="AAA_lid_3"/>
</dbReference>
<accession>I0KG83</accession>
<dbReference type="eggNOG" id="COG4783">
    <property type="taxonomic scope" value="Bacteria"/>
</dbReference>
<dbReference type="KEGG" id="fae:FAES_5137"/>
<dbReference type="Proteomes" id="UP000011058">
    <property type="component" value="Chromosome"/>
</dbReference>
<dbReference type="GO" id="GO:0051301">
    <property type="term" value="P:cell division"/>
    <property type="evidence" value="ECO:0007669"/>
    <property type="project" value="UniProtKB-KW"/>
</dbReference>
<sequence>MNAQSQIDSLQAAVQLSPDNPVLCQLLAETLLSANRPAEAEQAYREALRLQPDDVPLKLGLARAFGQNGKTSAALVLLEELAQQDQPTAHLHLARLLLDQGQETDALHHYQRARQLDDTLYDEQLANIQQPADTPLLVNDVPSDSFALDAERPAIRFADVGGMDAVKDEIALKIIFPLTKPDLYKAYGKKTGGGILLYGPPGCGKTYLARATAGEINAAFISVGLNDVLDLYLGNSERKLHDLFQQARALAPSVLFFDEVDALGASRNDLRHSASRTLVNQFLDELDGVRYDNEGILVLAATNSPWFLDSAFRRPGRFDRLIFVGPPDAAAREAILTLYLRNVPNTGIDTAALAKRTEAYSGADLKAVIDRAVEGKLLQAFKSGQAVPLSTSDLLEVIKTQKPSVREWFASAKNYALYAHEASQYEGVLAYMKAQKWL</sequence>
<dbReference type="Gene3D" id="1.25.40.10">
    <property type="entry name" value="Tetratricopeptide repeat domain"/>
    <property type="match status" value="1"/>
</dbReference>
<dbReference type="InterPro" id="IPR003593">
    <property type="entry name" value="AAA+_ATPase"/>
</dbReference>
<dbReference type="SMART" id="SM00382">
    <property type="entry name" value="AAA"/>
    <property type="match status" value="1"/>
</dbReference>
<proteinExistence type="inferred from homology"/>
<dbReference type="InterPro" id="IPR011990">
    <property type="entry name" value="TPR-like_helical_dom_sf"/>
</dbReference>
<dbReference type="AlphaFoldDB" id="I0KG83"/>
<dbReference type="SMART" id="SM00028">
    <property type="entry name" value="TPR"/>
    <property type="match status" value="2"/>
</dbReference>
<dbReference type="Pfam" id="PF14559">
    <property type="entry name" value="TPR_19"/>
    <property type="match status" value="1"/>
</dbReference>
<dbReference type="InterPro" id="IPR050168">
    <property type="entry name" value="AAA_ATPase_domain"/>
</dbReference>
<dbReference type="SUPFAM" id="SSF52540">
    <property type="entry name" value="P-loop containing nucleoside triphosphate hydrolases"/>
    <property type="match status" value="1"/>
</dbReference>
<dbReference type="GO" id="GO:0005524">
    <property type="term" value="F:ATP binding"/>
    <property type="evidence" value="ECO:0007669"/>
    <property type="project" value="UniProtKB-KW"/>
</dbReference>
<dbReference type="HOGENOM" id="CLU_000688_21_15_10"/>
<keyword evidence="7" id="KW-1185">Reference proteome</keyword>
<dbReference type="Gene3D" id="3.40.50.300">
    <property type="entry name" value="P-loop containing nucleotide triphosphate hydrolases"/>
    <property type="match status" value="1"/>
</dbReference>
<evidence type="ECO:0000256" key="4">
    <source>
        <dbReference type="RuleBase" id="RU003651"/>
    </source>
</evidence>
<keyword evidence="6" id="KW-0131">Cell cycle</keyword>
<dbReference type="STRING" id="1166018.FAES_5137"/>
<reference evidence="6 7" key="1">
    <citation type="journal article" date="2012" name="J. Bacteriol.">
        <title>Genome Sequence of Fibrella aestuarina BUZ 2T, a Filamentous Marine Bacterium.</title>
        <authorList>
            <person name="Filippini M."/>
            <person name="Qi W."/>
            <person name="Blom J."/>
            <person name="Goesmann A."/>
            <person name="Smits T.H."/>
            <person name="Bagheri H.C."/>
        </authorList>
    </citation>
    <scope>NUCLEOTIDE SEQUENCE [LARGE SCALE GENOMIC DNA]</scope>
    <source>
        <strain evidence="7">BUZ 2T</strain>
    </source>
</reference>
<comment type="similarity">
    <text evidence="4">Belongs to the AAA ATPase family.</text>
</comment>
<evidence type="ECO:0000313" key="7">
    <source>
        <dbReference type="Proteomes" id="UP000011058"/>
    </source>
</evidence>
<keyword evidence="3" id="KW-0175">Coiled coil</keyword>
<dbReference type="InterPro" id="IPR019734">
    <property type="entry name" value="TPR_rpt"/>
</dbReference>